<evidence type="ECO:0000259" key="1">
    <source>
        <dbReference type="Pfam" id="PF00425"/>
    </source>
</evidence>
<evidence type="ECO:0000313" key="2">
    <source>
        <dbReference type="EMBL" id="GAA5517812.1"/>
    </source>
</evidence>
<dbReference type="PRINTS" id="PR00095">
    <property type="entry name" value="ANTSNTHASEI"/>
</dbReference>
<dbReference type="InterPro" id="IPR019999">
    <property type="entry name" value="Anth_synth_I-like"/>
</dbReference>
<protein>
    <submittedName>
        <fullName evidence="2">Isochorismate synthase MenF</fullName>
    </submittedName>
</protein>
<reference evidence="2 3" key="1">
    <citation type="submission" date="2024-02" db="EMBL/GenBank/DDBJ databases">
        <title>Lysinimicrobium sediminis NBRC 112286.</title>
        <authorList>
            <person name="Ichikawa N."/>
            <person name="Katano-Makiyama Y."/>
            <person name="Hidaka K."/>
        </authorList>
    </citation>
    <scope>NUCLEOTIDE SEQUENCE [LARGE SCALE GENOMIC DNA]</scope>
    <source>
        <strain evidence="2 3">NBRC 112286</strain>
    </source>
</reference>
<sequence>MVSVRWEDDPRRTGSAAFRGVRAASPVDHADLTVDGAKVAAGGFWVVVGSFEGRLDAWRMEAVTRDDAVPEPPPGRAWRGPLASSWTSSLDRDAYMAGVDRIRADIRDGDVYQVNLCRMLDAPLPAAEPGPDAVALAHRLATGNPARFASRIVIPRTAAWPGAWVVSASPELYLRVDGATVTSSPIKGTAAPGEQMLPKDEAENVMITDLIRNDVSHVAAPGSVRVPELLGLHEHPGLVHLQSTVAATLAPDFDWTERLWPALMDGTFPPGSVSGAPKGSALAIIAREEPVPRGPYCGAIGWIDADSRRAELAVGIRTFVWRPDQGGRLSFGTGAGITWGSEAAGEWAETELKARRLIALASADTMGP</sequence>
<comment type="caution">
    <text evidence="2">The sequence shown here is derived from an EMBL/GenBank/DDBJ whole genome shotgun (WGS) entry which is preliminary data.</text>
</comment>
<organism evidence="2 3">
    <name type="scientific">Demequina sediminis</name>
    <dbReference type="NCBI Taxonomy" id="1930058"/>
    <lineage>
        <taxon>Bacteria</taxon>
        <taxon>Bacillati</taxon>
        <taxon>Actinomycetota</taxon>
        <taxon>Actinomycetes</taxon>
        <taxon>Micrococcales</taxon>
        <taxon>Demequinaceae</taxon>
        <taxon>Demequina</taxon>
    </lineage>
</organism>
<name>A0ABP9WDB0_9MICO</name>
<dbReference type="Proteomes" id="UP001426770">
    <property type="component" value="Unassembled WGS sequence"/>
</dbReference>
<feature type="domain" description="Chorismate-utilising enzyme C-terminal" evidence="1">
    <location>
        <begin position="92"/>
        <end position="353"/>
    </location>
</feature>
<keyword evidence="3" id="KW-1185">Reference proteome</keyword>
<evidence type="ECO:0000313" key="3">
    <source>
        <dbReference type="Proteomes" id="UP001426770"/>
    </source>
</evidence>
<accession>A0ABP9WDB0</accession>
<dbReference type="SUPFAM" id="SSF56322">
    <property type="entry name" value="ADC synthase"/>
    <property type="match status" value="1"/>
</dbReference>
<dbReference type="PANTHER" id="PTHR11236">
    <property type="entry name" value="AMINOBENZOATE/ANTHRANILATE SYNTHASE"/>
    <property type="match status" value="1"/>
</dbReference>
<dbReference type="InterPro" id="IPR015890">
    <property type="entry name" value="Chorismate_C"/>
</dbReference>
<proteinExistence type="predicted"/>
<dbReference type="Pfam" id="PF00425">
    <property type="entry name" value="Chorismate_bind"/>
    <property type="match status" value="1"/>
</dbReference>
<dbReference type="EMBL" id="BAABRR010000001">
    <property type="protein sequence ID" value="GAA5517812.1"/>
    <property type="molecule type" value="Genomic_DNA"/>
</dbReference>
<gene>
    <name evidence="2" type="primary">menF_1</name>
    <name evidence="2" type="ORF">Lsed01_00227</name>
</gene>
<dbReference type="Gene3D" id="3.60.120.10">
    <property type="entry name" value="Anthranilate synthase"/>
    <property type="match status" value="1"/>
</dbReference>
<dbReference type="PANTHER" id="PTHR11236:SF50">
    <property type="entry name" value="AMINODEOXYCHORISMATE SYNTHASE COMPONENT 1"/>
    <property type="match status" value="1"/>
</dbReference>
<dbReference type="InterPro" id="IPR005801">
    <property type="entry name" value="ADC_synthase"/>
</dbReference>